<sequence length="83" mass="9641">MDTIAALCRAGWGHRLLLSHDLAAYLAFWDSWETTKHSDWLHLEEDYTFIHRRVLPLLEERGLSRADIDRLLTGNPCAFFEGV</sequence>
<dbReference type="InterPro" id="IPR032466">
    <property type="entry name" value="Metal_Hydrolase"/>
</dbReference>
<dbReference type="AlphaFoldDB" id="A0A174R308"/>
<dbReference type="EMBL" id="CYZT01000492">
    <property type="protein sequence ID" value="CUP77535.1"/>
    <property type="molecule type" value="Genomic_DNA"/>
</dbReference>
<name>A0A174R308_FLAPL</name>
<dbReference type="InterPro" id="IPR001559">
    <property type="entry name" value="Phosphotriesterase"/>
</dbReference>
<evidence type="ECO:0000313" key="1">
    <source>
        <dbReference type="EMBL" id="CUP77535.1"/>
    </source>
</evidence>
<accession>A0A174R308</accession>
<protein>
    <submittedName>
        <fullName evidence="1">Phosphotriesterase family</fullName>
    </submittedName>
</protein>
<dbReference type="GO" id="GO:0008270">
    <property type="term" value="F:zinc ion binding"/>
    <property type="evidence" value="ECO:0007669"/>
    <property type="project" value="InterPro"/>
</dbReference>
<proteinExistence type="predicted"/>
<dbReference type="Pfam" id="PF02126">
    <property type="entry name" value="PTE"/>
    <property type="match status" value="1"/>
</dbReference>
<dbReference type="Proteomes" id="UP000095746">
    <property type="component" value="Unassembled WGS sequence"/>
</dbReference>
<reference evidence="1 2" key="1">
    <citation type="submission" date="2015-09" db="EMBL/GenBank/DDBJ databases">
        <authorList>
            <consortium name="Pathogen Informatics"/>
        </authorList>
    </citation>
    <scope>NUCLEOTIDE SEQUENCE [LARGE SCALE GENOMIC DNA]</scope>
    <source>
        <strain evidence="1 2">2789STDY5608854</strain>
    </source>
</reference>
<dbReference type="Gene3D" id="3.20.20.140">
    <property type="entry name" value="Metal-dependent hydrolases"/>
    <property type="match status" value="1"/>
</dbReference>
<evidence type="ECO:0000313" key="2">
    <source>
        <dbReference type="Proteomes" id="UP000095746"/>
    </source>
</evidence>
<dbReference type="SUPFAM" id="SSF51556">
    <property type="entry name" value="Metallo-dependent hydrolases"/>
    <property type="match status" value="1"/>
</dbReference>
<organism evidence="1 2">
    <name type="scientific">Flavonifractor plautii</name>
    <name type="common">Fusobacterium plautii</name>
    <dbReference type="NCBI Taxonomy" id="292800"/>
    <lineage>
        <taxon>Bacteria</taxon>
        <taxon>Bacillati</taxon>
        <taxon>Bacillota</taxon>
        <taxon>Clostridia</taxon>
        <taxon>Eubacteriales</taxon>
        <taxon>Oscillospiraceae</taxon>
        <taxon>Flavonifractor</taxon>
    </lineage>
</organism>
<gene>
    <name evidence="1" type="ORF">ERS852411_03571</name>
</gene>